<evidence type="ECO:0000259" key="1">
    <source>
        <dbReference type="Pfam" id="PF21787"/>
    </source>
</evidence>
<dbReference type="Pfam" id="PF21789">
    <property type="entry name" value="TNP-like_RNaseH_C"/>
    <property type="match status" value="1"/>
</dbReference>
<protein>
    <recommendedName>
        <fullName evidence="6">Transposable element P transposase</fullName>
    </recommendedName>
</protein>
<dbReference type="Pfam" id="PF21787">
    <property type="entry name" value="TNP-like_RNaseH_N"/>
    <property type="match status" value="1"/>
</dbReference>
<dbReference type="Proteomes" id="UP001075354">
    <property type="component" value="Chromosome 7"/>
</dbReference>
<dbReference type="InterPro" id="IPR048367">
    <property type="entry name" value="TNP-like_RNaseH_C"/>
</dbReference>
<gene>
    <name evidence="4" type="ORF">ONE63_009539</name>
</gene>
<evidence type="ECO:0000259" key="3">
    <source>
        <dbReference type="Pfam" id="PF21789"/>
    </source>
</evidence>
<feature type="domain" description="Transposable element P transposase-like RNase H C-terminal" evidence="3">
    <location>
        <begin position="319"/>
        <end position="351"/>
    </location>
</feature>
<evidence type="ECO:0000313" key="4">
    <source>
        <dbReference type="EMBL" id="KAJ1526401.1"/>
    </source>
</evidence>
<dbReference type="AlphaFoldDB" id="A0AAV7XRR9"/>
<evidence type="ECO:0000313" key="5">
    <source>
        <dbReference type="Proteomes" id="UP001075354"/>
    </source>
</evidence>
<keyword evidence="5" id="KW-1185">Reference proteome</keyword>
<name>A0AAV7XRR9_9NEOP</name>
<evidence type="ECO:0008006" key="6">
    <source>
        <dbReference type="Google" id="ProtNLM"/>
    </source>
</evidence>
<sequence length="594" mass="67487">MFDEVFINEHVAYNYNLDHIEGFEDFGRRGRTHRKANHVLVFQVKVLSTGYTQPIAFHPVNGTCPKETLAMLLTDVITTLKSKNIETVCSISDQGPTNQGAISILRSQCEEGKHDPVYKVAGLRVIHLWDFPHLLKNIRNNLLTSDLLYKDKLAEWKHVIQEFFKLDEGICKISKLTYAHLCPVGRNKMTVKLALQVFSESASTGMKTFHHLSGGKFLSNALPTAEFLGLMDKLTDAVNGPSRHDKPKVHRCDVTQDSFHHSYWREMIVELQKWVFIRKDGGKHVPPCIHGFTDNLRALGWIWNRMKELGFEVMKLRLFNQDTLELYFGQARQTCGSGTDPTLQQFIAGMKTLLVQCVSAPLRESNCSNSAEDSDTHINDVTEILSEIISELQDDEDPQNPTLMRAYGHGDARVLPSYTKLMRQGPSLNCATICSKILSCVELCPTCTENLTTENNSSDFLLQGMRENSTIEKPCPNLTNLFLKTEKEVVKDWDSFAWKPNVRAEVIKKMEEVDSFGWLNCEEHGKLVSDLVKQQVTSKILASQCKNINQARQATKKRQTRQLQWKTVSIDEGQGLEDIHQRDWHLLTGVKGKI</sequence>
<feature type="domain" description="Transposable element P transposase-like RNase H" evidence="1">
    <location>
        <begin position="1"/>
        <end position="105"/>
    </location>
</feature>
<comment type="caution">
    <text evidence="4">The sequence shown here is derived from an EMBL/GenBank/DDBJ whole genome shotgun (WGS) entry which is preliminary data.</text>
</comment>
<dbReference type="Pfam" id="PF21788">
    <property type="entry name" value="TNP-like_GBD"/>
    <property type="match status" value="1"/>
</dbReference>
<dbReference type="InterPro" id="IPR048365">
    <property type="entry name" value="TNP-like_RNaseH_N"/>
</dbReference>
<accession>A0AAV7XRR9</accession>
<dbReference type="InterPro" id="IPR048366">
    <property type="entry name" value="TNP-like_GBD"/>
</dbReference>
<dbReference type="EMBL" id="JAPTSV010000007">
    <property type="protein sequence ID" value="KAJ1526401.1"/>
    <property type="molecule type" value="Genomic_DNA"/>
</dbReference>
<evidence type="ECO:0000259" key="2">
    <source>
        <dbReference type="Pfam" id="PF21788"/>
    </source>
</evidence>
<reference evidence="4" key="1">
    <citation type="submission" date="2022-12" db="EMBL/GenBank/DDBJ databases">
        <title>Chromosome-level genome assembly of the bean flower thrips Megalurothrips usitatus.</title>
        <authorList>
            <person name="Ma L."/>
            <person name="Liu Q."/>
            <person name="Li H."/>
            <person name="Cai W."/>
        </authorList>
    </citation>
    <scope>NUCLEOTIDE SEQUENCE</scope>
    <source>
        <strain evidence="4">Cailab_2022a</strain>
    </source>
</reference>
<proteinExistence type="predicted"/>
<organism evidence="4 5">
    <name type="scientific">Megalurothrips usitatus</name>
    <name type="common">bean blossom thrips</name>
    <dbReference type="NCBI Taxonomy" id="439358"/>
    <lineage>
        <taxon>Eukaryota</taxon>
        <taxon>Metazoa</taxon>
        <taxon>Ecdysozoa</taxon>
        <taxon>Arthropoda</taxon>
        <taxon>Hexapoda</taxon>
        <taxon>Insecta</taxon>
        <taxon>Pterygota</taxon>
        <taxon>Neoptera</taxon>
        <taxon>Paraneoptera</taxon>
        <taxon>Thysanoptera</taxon>
        <taxon>Terebrantia</taxon>
        <taxon>Thripoidea</taxon>
        <taxon>Thripidae</taxon>
        <taxon>Megalurothrips</taxon>
    </lineage>
</organism>
<feature type="domain" description="Transposable element P transposase-like GTP-binding insertion" evidence="2">
    <location>
        <begin position="133"/>
        <end position="246"/>
    </location>
</feature>